<comment type="similarity">
    <text evidence="1">In the C-terminal section; belongs to the anthranilate synthase component I family.</text>
</comment>
<feature type="domain" description="Glutamine amidotransferase" evidence="5">
    <location>
        <begin position="4"/>
        <end position="186"/>
    </location>
</feature>
<dbReference type="SUPFAM" id="SSF56322">
    <property type="entry name" value="ADC synthase"/>
    <property type="match status" value="1"/>
</dbReference>
<dbReference type="Pfam" id="PF04715">
    <property type="entry name" value="Anth_synt_I_N"/>
    <property type="match status" value="1"/>
</dbReference>
<accession>A0ABV4XVY0</accession>
<keyword evidence="8" id="KW-0032">Aminotransferase</keyword>
<dbReference type="NCBIfam" id="TIGR00566">
    <property type="entry name" value="trpG_papA"/>
    <property type="match status" value="1"/>
</dbReference>
<evidence type="ECO:0000259" key="7">
    <source>
        <dbReference type="Pfam" id="PF04715"/>
    </source>
</evidence>
<comment type="caution">
    <text evidence="8">The sequence shown here is derived from an EMBL/GenBank/DDBJ whole genome shotgun (WGS) entry which is preliminary data.</text>
</comment>
<evidence type="ECO:0000313" key="9">
    <source>
        <dbReference type="Proteomes" id="UP001576784"/>
    </source>
</evidence>
<protein>
    <recommendedName>
        <fullName evidence="2">aminodeoxychorismate synthase</fullName>
        <ecNumber evidence="2">2.6.1.85</ecNumber>
    </recommendedName>
</protein>
<dbReference type="InterPro" id="IPR005802">
    <property type="entry name" value="ADC_synth_comp_1"/>
</dbReference>
<dbReference type="RefSeq" id="WP_413265226.1">
    <property type="nucleotide sequence ID" value="NZ_JBHFNR010000160.1"/>
</dbReference>
<dbReference type="InterPro" id="IPR019999">
    <property type="entry name" value="Anth_synth_I-like"/>
</dbReference>
<dbReference type="Pfam" id="PF00425">
    <property type="entry name" value="Chorismate_bind"/>
    <property type="match status" value="1"/>
</dbReference>
<dbReference type="PRINTS" id="PR00099">
    <property type="entry name" value="CPSGATASE"/>
</dbReference>
<dbReference type="PANTHER" id="PTHR11236">
    <property type="entry name" value="AMINOBENZOATE/ANTHRANILATE SYNTHASE"/>
    <property type="match status" value="1"/>
</dbReference>
<dbReference type="InterPro" id="IPR017926">
    <property type="entry name" value="GATASE"/>
</dbReference>
<dbReference type="EC" id="2.6.1.85" evidence="2"/>
<keyword evidence="4" id="KW-0315">Glutamine amidotransferase</keyword>
<gene>
    <name evidence="8" type="primary">pabB</name>
    <name evidence="8" type="ORF">ACE1CI_21990</name>
</gene>
<evidence type="ECO:0000259" key="6">
    <source>
        <dbReference type="Pfam" id="PF00425"/>
    </source>
</evidence>
<keyword evidence="3 8" id="KW-0808">Transferase</keyword>
<dbReference type="PRINTS" id="PR00097">
    <property type="entry name" value="ANTSNTHASEII"/>
</dbReference>
<dbReference type="InterPro" id="IPR006805">
    <property type="entry name" value="Anth_synth_I_N"/>
</dbReference>
<evidence type="ECO:0000313" key="8">
    <source>
        <dbReference type="EMBL" id="MFB2895587.1"/>
    </source>
</evidence>
<organism evidence="8 9">
    <name type="scientific">Floridaenema flaviceps BLCC-F50</name>
    <dbReference type="NCBI Taxonomy" id="3153642"/>
    <lineage>
        <taxon>Bacteria</taxon>
        <taxon>Bacillati</taxon>
        <taxon>Cyanobacteriota</taxon>
        <taxon>Cyanophyceae</taxon>
        <taxon>Oscillatoriophycideae</taxon>
        <taxon>Aerosakkonematales</taxon>
        <taxon>Aerosakkonemataceae</taxon>
        <taxon>Floridanema</taxon>
        <taxon>Floridanema flaviceps</taxon>
    </lineage>
</organism>
<evidence type="ECO:0000256" key="2">
    <source>
        <dbReference type="ARBA" id="ARBA00013139"/>
    </source>
</evidence>
<dbReference type="PANTHER" id="PTHR11236:SF18">
    <property type="entry name" value="AMINODEOXYCHORISMATE SYNTHASE"/>
    <property type="match status" value="1"/>
</dbReference>
<evidence type="ECO:0000256" key="4">
    <source>
        <dbReference type="ARBA" id="ARBA00022962"/>
    </source>
</evidence>
<dbReference type="InterPro" id="IPR005801">
    <property type="entry name" value="ADC_synthase"/>
</dbReference>
<dbReference type="Pfam" id="PF00117">
    <property type="entry name" value="GATase"/>
    <property type="match status" value="1"/>
</dbReference>
<dbReference type="CDD" id="cd01743">
    <property type="entry name" value="GATase1_Anthranilate_Synthase"/>
    <property type="match status" value="1"/>
</dbReference>
<dbReference type="GO" id="GO:0046820">
    <property type="term" value="F:4-amino-4-deoxychorismate synthase activity"/>
    <property type="evidence" value="ECO:0007669"/>
    <property type="project" value="UniProtKB-EC"/>
</dbReference>
<dbReference type="Proteomes" id="UP001576784">
    <property type="component" value="Unassembled WGS sequence"/>
</dbReference>
<dbReference type="EMBL" id="JBHFNR010000160">
    <property type="protein sequence ID" value="MFB2895587.1"/>
    <property type="molecule type" value="Genomic_DNA"/>
</dbReference>
<name>A0ABV4XVY0_9CYAN</name>
<dbReference type="InterPro" id="IPR006221">
    <property type="entry name" value="TrpG/PapA_dom"/>
</dbReference>
<reference evidence="8 9" key="1">
    <citation type="submission" date="2024-09" db="EMBL/GenBank/DDBJ databases">
        <title>Floridaenema gen nov. (Aerosakkonemataceae, Aerosakkonematales ord. nov., Cyanobacteria) from benthic tropical and subtropical fresh waters, with the description of four new species.</title>
        <authorList>
            <person name="Moretto J.A."/>
            <person name="Berthold D.E."/>
            <person name="Lefler F.W."/>
            <person name="Huang I.-S."/>
            <person name="Laughinghouse H. IV."/>
        </authorList>
    </citation>
    <scope>NUCLEOTIDE SEQUENCE [LARGE SCALE GENOMIC DNA]</scope>
    <source>
        <strain evidence="8 9">BLCC-F50</strain>
    </source>
</reference>
<evidence type="ECO:0000256" key="3">
    <source>
        <dbReference type="ARBA" id="ARBA00022679"/>
    </source>
</evidence>
<evidence type="ECO:0000256" key="1">
    <source>
        <dbReference type="ARBA" id="ARBA00005970"/>
    </source>
</evidence>
<proteinExistence type="inferred from homology"/>
<dbReference type="InterPro" id="IPR015890">
    <property type="entry name" value="Chorismate_C"/>
</dbReference>
<feature type="domain" description="Chorismate-utilising enzyme C-terminal" evidence="6">
    <location>
        <begin position="468"/>
        <end position="720"/>
    </location>
</feature>
<dbReference type="NCBIfam" id="TIGR00553">
    <property type="entry name" value="pabB"/>
    <property type="match status" value="1"/>
</dbReference>
<evidence type="ECO:0000259" key="5">
    <source>
        <dbReference type="Pfam" id="PF00117"/>
    </source>
</evidence>
<dbReference type="SUPFAM" id="SSF52317">
    <property type="entry name" value="Class I glutamine amidotransferase-like"/>
    <property type="match status" value="1"/>
</dbReference>
<sequence>MRTLIIDNYDSYTYNLYQAIAQVNQELPLVIRNDEISWEDLPALNFDNIVISPGPGRPEKPSDFGICKQVIENLKVPLLGVCLGHQGIGYCYGGSVINAPEVRHGRLSKIYHNGCELFRGIPNTFKVVRYHSLLVANNLPDCLEKIAWTEEGLIMGLRHKDLPLWGVQFHPESICTEYGQILLQNFRNITQEFTKKFKIPNPKFSQSCRTGILPVIPNTLPVIPNTLPVIPNTLPVIPNTLPVIPNTLPVIPNTLPVIPNPQSPKFKLKIRKLNICPDSEQIFVNLFRDETNAFWLDSSLVETNQSRFSFMGDGNGINSLLVRYYSEKQELIITQSETVTHRNESIFEYLKQEIERRKCHADELPFDFNCGFVGYFGYELKGECGSKIVHSSPLPDGMFLLADRLIAIDHQEQSIYLLQLIENGQTETAETWFNQVQHQLENLAPLPPIVCQKRNKPLEFRLSRPYSTYIEDIHQCLEEIHQGETYQVCLTNQLYTEAIPDPVEFYRALRRINPAPYSAFLRFGEIAIACSSPERFLKIDRQNWVETKPIKGTQKRGTTPEEDLILRESLRNSEKDKAENLMIVDLLRNDLGKVCEIGTVHVPKLMDVETFATVHQLVTTIRGKLRSDLQAIDCIQASFPGGSMTGAPKIRTMEIIDRLEQEARGVYSGAIGFLGLNGSADLNIVIRTAILTSEYTSIGVGGGIVALSDPETEFQEMLLKAKALIQALELTIEYTYEPVDIMSG</sequence>
<dbReference type="InterPro" id="IPR029062">
    <property type="entry name" value="Class_I_gatase-like"/>
</dbReference>
<dbReference type="PRINTS" id="PR00096">
    <property type="entry name" value="GATASE"/>
</dbReference>
<dbReference type="Gene3D" id="3.40.50.880">
    <property type="match status" value="1"/>
</dbReference>
<feature type="domain" description="Anthranilate synthase component I N-terminal" evidence="7">
    <location>
        <begin position="285"/>
        <end position="417"/>
    </location>
</feature>
<dbReference type="PROSITE" id="PS51273">
    <property type="entry name" value="GATASE_TYPE_1"/>
    <property type="match status" value="1"/>
</dbReference>
<keyword evidence="9" id="KW-1185">Reference proteome</keyword>
<dbReference type="Gene3D" id="3.60.120.10">
    <property type="entry name" value="Anthranilate synthase"/>
    <property type="match status" value="1"/>
</dbReference>